<dbReference type="Gene3D" id="3.10.620.30">
    <property type="match status" value="1"/>
</dbReference>
<feature type="domain" description="Transglutaminase-like" evidence="2">
    <location>
        <begin position="179"/>
        <end position="238"/>
    </location>
</feature>
<proteinExistence type="predicted"/>
<organism evidence="3 4">
    <name type="scientific">Candidatus Avibacteroides avistercoris</name>
    <dbReference type="NCBI Taxonomy" id="2840690"/>
    <lineage>
        <taxon>Bacteria</taxon>
        <taxon>Pseudomonadati</taxon>
        <taxon>Bacteroidota</taxon>
        <taxon>Bacteroidia</taxon>
        <taxon>Bacteroidales</taxon>
        <taxon>Bacteroidaceae</taxon>
        <taxon>Bacteroidaceae incertae sedis</taxon>
        <taxon>Candidatus Avibacteroides</taxon>
    </lineage>
</organism>
<sequence>MKIIHHLLLTLAAIAALMCSCGTKDAHFITDEAYRAQVDADFKAKKELLPRGDLFAVFDQDLTTAEREALQFLYAYMPISDVTDVDGQIYLDAVRTAFAARQEMPWGKDIPEREFRHFVLPVSVNNEDIDSARTVFYKELKARVSNMTLRDAILEINHWCHEKVVYQPSDPRTSSPLATVKTAYGRCGEESTFTVAALRSVGIPARQVYTPRWAHTDDNHAWVEAWVDGKWHFLGACEPEPVLDLAWFNAPASRGMLMHTKVFGRYDGPEDVMSRNNMYTIINITDNYAPTSRIDVSVVDGDGNPAEGATVEYKVYNYAELFTVARKTADSEGKSFLTAGNGDMVIWASRDGHFGYRQVSFGKDKSVTIKLDRTAGESHPVNMDIVPPAEHPNMPKVTDEQREENDARLAEEDKIREAYISTFMTAEAAGDLADELGIDKEQFTGYIVKSRGNWQTIADFLRDTPQDKRQTAMQLLATLADKDLRDVSIEVLDDNLYNTPQVDCYNWAGTVLRPRIEYEMLTPYKGYFAGHVPADLAKSFAADPQTLVEWCRDSIEICDEWNPAGDVISPIGVWRSHRSDWFSREIFFVAMARAMGVPAWKDPVTGKIQYMHGEKTIDADFASGEQKTSKLGTLRLKYNGPARLKNPKYYTHFTVSRIDDGRPVLLNYDEGCTWADTFKDGTPLDEGHYLLTTGTRLANGTVLANMTFFDIREGETTTTELTIRNDDSEVQVIGNFDSESKFETADGQGTASVLATTGRGYYVVAVLGAKEEPTNHFLKDLEKVSKEFEQWGRQMVFVFPSDKNYSNYNAGEFPGLPSTITYGIDIDNGIANKILDGMELKRPGALPLVIIADTFNRVVFVSQGYNIGTAERMLDVIHKL</sequence>
<dbReference type="SMART" id="SM00460">
    <property type="entry name" value="TGc"/>
    <property type="match status" value="1"/>
</dbReference>
<dbReference type="PANTHER" id="PTHR35532:SF5">
    <property type="entry name" value="CARBOHYDRATE-BINDING DOMAIN-CONTAINING PROTEIN"/>
    <property type="match status" value="1"/>
</dbReference>
<dbReference type="EMBL" id="DWUP01000009">
    <property type="protein sequence ID" value="HJD52176.1"/>
    <property type="molecule type" value="Genomic_DNA"/>
</dbReference>
<dbReference type="PROSITE" id="PS51257">
    <property type="entry name" value="PROKAR_LIPOPROTEIN"/>
    <property type="match status" value="1"/>
</dbReference>
<dbReference type="SUPFAM" id="SSF54001">
    <property type="entry name" value="Cysteine proteinases"/>
    <property type="match status" value="1"/>
</dbReference>
<protein>
    <submittedName>
        <fullName evidence="3">Transglutaminase-like domain-containing protein</fullName>
    </submittedName>
</protein>
<dbReference type="Pfam" id="PF01841">
    <property type="entry name" value="Transglut_core"/>
    <property type="match status" value="1"/>
</dbReference>
<dbReference type="InterPro" id="IPR038765">
    <property type="entry name" value="Papain-like_cys_pep_sf"/>
</dbReference>
<comment type="caution">
    <text evidence="3">The sequence shown here is derived from an EMBL/GenBank/DDBJ whole genome shotgun (WGS) entry which is preliminary data.</text>
</comment>
<evidence type="ECO:0000313" key="4">
    <source>
        <dbReference type="Proteomes" id="UP000787625"/>
    </source>
</evidence>
<dbReference type="Gene3D" id="2.60.40.1120">
    <property type="entry name" value="Carboxypeptidase-like, regulatory domain"/>
    <property type="match status" value="1"/>
</dbReference>
<dbReference type="InterPro" id="IPR002931">
    <property type="entry name" value="Transglutaminase-like"/>
</dbReference>
<name>A0A9D2ZU54_9BACT</name>
<accession>A0A9D2ZU54</accession>
<evidence type="ECO:0000313" key="3">
    <source>
        <dbReference type="EMBL" id="HJD52176.1"/>
    </source>
</evidence>
<reference evidence="3" key="1">
    <citation type="journal article" date="2021" name="PeerJ">
        <title>Extensive microbial diversity within the chicken gut microbiome revealed by metagenomics and culture.</title>
        <authorList>
            <person name="Gilroy R."/>
            <person name="Ravi A."/>
            <person name="Getino M."/>
            <person name="Pursley I."/>
            <person name="Horton D.L."/>
            <person name="Alikhan N.F."/>
            <person name="Baker D."/>
            <person name="Gharbi K."/>
            <person name="Hall N."/>
            <person name="Watson M."/>
            <person name="Adriaenssens E.M."/>
            <person name="Foster-Nyarko E."/>
            <person name="Jarju S."/>
            <person name="Secka A."/>
            <person name="Antonio M."/>
            <person name="Oren A."/>
            <person name="Chaudhuri R.R."/>
            <person name="La Ragione R."/>
            <person name="Hildebrand F."/>
            <person name="Pallen M.J."/>
        </authorList>
    </citation>
    <scope>NUCLEOTIDE SEQUENCE</scope>
    <source>
        <strain evidence="3">MalCec1-1739</strain>
    </source>
</reference>
<evidence type="ECO:0000259" key="2">
    <source>
        <dbReference type="SMART" id="SM00460"/>
    </source>
</evidence>
<gene>
    <name evidence="3" type="ORF">IAA93_00390</name>
</gene>
<reference evidence="3" key="2">
    <citation type="submission" date="2021-04" db="EMBL/GenBank/DDBJ databases">
        <authorList>
            <person name="Gilroy R."/>
        </authorList>
    </citation>
    <scope>NUCLEOTIDE SEQUENCE</scope>
    <source>
        <strain evidence="3">MalCec1-1739</strain>
    </source>
</reference>
<dbReference type="Proteomes" id="UP000787625">
    <property type="component" value="Unassembled WGS sequence"/>
</dbReference>
<dbReference type="PANTHER" id="PTHR35532">
    <property type="entry name" value="SIMILAR TO POLYHYDROXYALKANOATE DEPOLYMERASE"/>
    <property type="match status" value="1"/>
</dbReference>
<evidence type="ECO:0000256" key="1">
    <source>
        <dbReference type="SAM" id="MobiDB-lite"/>
    </source>
</evidence>
<dbReference type="AlphaFoldDB" id="A0A9D2ZU54"/>
<feature type="region of interest" description="Disordered" evidence="1">
    <location>
        <begin position="378"/>
        <end position="397"/>
    </location>
</feature>